<organism evidence="1 2">
    <name type="scientific">Litoribrevibacter euphylliae</name>
    <dbReference type="NCBI Taxonomy" id="1834034"/>
    <lineage>
        <taxon>Bacteria</taxon>
        <taxon>Pseudomonadati</taxon>
        <taxon>Pseudomonadota</taxon>
        <taxon>Gammaproteobacteria</taxon>
        <taxon>Oceanospirillales</taxon>
        <taxon>Oceanospirillaceae</taxon>
        <taxon>Litoribrevibacter</taxon>
    </lineage>
</organism>
<evidence type="ECO:0000313" key="1">
    <source>
        <dbReference type="EMBL" id="MFC3149698.1"/>
    </source>
</evidence>
<evidence type="ECO:0000313" key="2">
    <source>
        <dbReference type="Proteomes" id="UP001595476"/>
    </source>
</evidence>
<dbReference type="EMBL" id="JBHRSZ010000001">
    <property type="protein sequence ID" value="MFC3149698.1"/>
    <property type="molecule type" value="Genomic_DNA"/>
</dbReference>
<gene>
    <name evidence="1" type="ORF">ACFOEK_01510</name>
</gene>
<sequence>MSRRDLKHIRVGNEVFLKTQLLKKMSEEIYLLSENMVGVYASAYGKDEVARLEEMIRQRSEIITQLTN</sequence>
<comment type="caution">
    <text evidence="1">The sequence shown here is derived from an EMBL/GenBank/DDBJ whole genome shotgun (WGS) entry which is preliminary data.</text>
</comment>
<dbReference type="Proteomes" id="UP001595476">
    <property type="component" value="Unassembled WGS sequence"/>
</dbReference>
<dbReference type="RefSeq" id="WP_386715111.1">
    <property type="nucleotide sequence ID" value="NZ_JBHRSZ010000001.1"/>
</dbReference>
<reference evidence="2" key="1">
    <citation type="journal article" date="2019" name="Int. J. Syst. Evol. Microbiol.">
        <title>The Global Catalogue of Microorganisms (GCM) 10K type strain sequencing project: providing services to taxonomists for standard genome sequencing and annotation.</title>
        <authorList>
            <consortium name="The Broad Institute Genomics Platform"/>
            <consortium name="The Broad Institute Genome Sequencing Center for Infectious Disease"/>
            <person name="Wu L."/>
            <person name="Ma J."/>
        </authorList>
    </citation>
    <scope>NUCLEOTIDE SEQUENCE [LARGE SCALE GENOMIC DNA]</scope>
    <source>
        <strain evidence="2">KCTC 52438</strain>
    </source>
</reference>
<proteinExistence type="predicted"/>
<protein>
    <submittedName>
        <fullName evidence="1">Uncharacterized protein</fullName>
    </submittedName>
</protein>
<accession>A0ABV7HAG8</accession>
<keyword evidence="2" id="KW-1185">Reference proteome</keyword>
<name>A0ABV7HAG8_9GAMM</name>